<organism evidence="2 3">
    <name type="scientific">Blattamonas nauphoetae</name>
    <dbReference type="NCBI Taxonomy" id="2049346"/>
    <lineage>
        <taxon>Eukaryota</taxon>
        <taxon>Metamonada</taxon>
        <taxon>Preaxostyla</taxon>
        <taxon>Oxymonadida</taxon>
        <taxon>Blattamonas</taxon>
    </lineage>
</organism>
<name>A0ABQ9YI12_9EUKA</name>
<sequence>MKEITERCQIVLNEPDVLPSTLVAQRVQQHSSSLVFLEESHLSTALHDESTLHSTQNPTSSSRGSSGERTLDSEDTHLSTQMPSPPSHGSDNEDDLLSESSISRKEQSVERGHRVLNLIHEIRARRINTGETDWDATSFRDSGEFYESEIVPRDHFDDTIFDLVNRFDIIHLLIECNSIIERIGNLNHVSLTHTYLSKLTHFIISETGFFGEIAAHHLGVLLSVVPDPGEIVSTVFPLLRNAFHRSNENACYSLLCIVIKELEMDVVNKVILRNLTESDWIAVFSHRWADHHSLGRADLYTFMCGFVHMCGFLTNQHRRNILFVITLCHAAMNERLPSSIHDTLVHSHHTDPSFSTISLLFMIDQSNSQISRFLPSFPADIVIERELSRMLLLFDDHCVKKLSILCNLFANHEPLLFLHPFILREEQDFKYFQLYGNHFVEHVTVILT</sequence>
<proteinExistence type="predicted"/>
<evidence type="ECO:0000256" key="1">
    <source>
        <dbReference type="SAM" id="MobiDB-lite"/>
    </source>
</evidence>
<feature type="region of interest" description="Disordered" evidence="1">
    <location>
        <begin position="47"/>
        <end position="108"/>
    </location>
</feature>
<accession>A0ABQ9YI12</accession>
<protein>
    <submittedName>
        <fullName evidence="2">Uncharacterized protein</fullName>
    </submittedName>
</protein>
<reference evidence="2 3" key="1">
    <citation type="journal article" date="2022" name="bioRxiv">
        <title>Genomics of Preaxostyla Flagellates Illuminates Evolutionary Transitions and the Path Towards Mitochondrial Loss.</title>
        <authorList>
            <person name="Novak L.V.F."/>
            <person name="Treitli S.C."/>
            <person name="Pyrih J."/>
            <person name="Halakuc P."/>
            <person name="Pipaliya S.V."/>
            <person name="Vacek V."/>
            <person name="Brzon O."/>
            <person name="Soukal P."/>
            <person name="Eme L."/>
            <person name="Dacks J.B."/>
            <person name="Karnkowska A."/>
            <person name="Elias M."/>
            <person name="Hampl V."/>
        </authorList>
    </citation>
    <scope>NUCLEOTIDE SEQUENCE [LARGE SCALE GENOMIC DNA]</scope>
    <source>
        <strain evidence="2">NAU3</strain>
        <tissue evidence="2">Gut</tissue>
    </source>
</reference>
<dbReference type="EMBL" id="JARBJD010000006">
    <property type="protein sequence ID" value="KAK2963400.1"/>
    <property type="molecule type" value="Genomic_DNA"/>
</dbReference>
<evidence type="ECO:0000313" key="2">
    <source>
        <dbReference type="EMBL" id="KAK2963400.1"/>
    </source>
</evidence>
<dbReference type="Proteomes" id="UP001281761">
    <property type="component" value="Unassembled WGS sequence"/>
</dbReference>
<gene>
    <name evidence="2" type="ORF">BLNAU_1441</name>
</gene>
<keyword evidence="3" id="KW-1185">Reference proteome</keyword>
<evidence type="ECO:0000313" key="3">
    <source>
        <dbReference type="Proteomes" id="UP001281761"/>
    </source>
</evidence>
<feature type="compositionally biased region" description="Low complexity" evidence="1">
    <location>
        <begin position="59"/>
        <end position="68"/>
    </location>
</feature>
<comment type="caution">
    <text evidence="2">The sequence shown here is derived from an EMBL/GenBank/DDBJ whole genome shotgun (WGS) entry which is preliminary data.</text>
</comment>